<comment type="similarity">
    <text evidence="1 5">Belongs to the FliD family.</text>
</comment>
<evidence type="ECO:0000256" key="1">
    <source>
        <dbReference type="ARBA" id="ARBA00009764"/>
    </source>
</evidence>
<evidence type="ECO:0000259" key="7">
    <source>
        <dbReference type="Pfam" id="PF07195"/>
    </source>
</evidence>
<dbReference type="GO" id="GO:0009421">
    <property type="term" value="C:bacterial-type flagellum filament cap"/>
    <property type="evidence" value="ECO:0007669"/>
    <property type="project" value="InterPro"/>
</dbReference>
<sequence>MAMSVDGLASGLDTTSLITKLMSVESMPQTALKNKITAQNKAVTAYQSINTKMAALVTASKALTTAGSWGAVKATSSSDAAGVSAGNGAATGSLTFKVDSLAAAHTVTFGGRVTSATDATGSPVITGGTMDILLADGSTTTITPADASLSSVVKKINETPNAAYKAAAVQVSPGQYTLQLTATESGANSAFATAFANGDPGDDVPAALDLGAAAITAQGADAQLTVGTTNTYTITSASNTFTDVIPGVTVTANKVQGASDNPVTVTIGADPAAMATKVQALVDAANAALTEIATQTKKKSGDVAAGPLAGDATMRKLSQDITGAIAGGGADLGSFSKVGIEVDRYGKITFNKDTFNTAYSEDSLGTQALFDSYDNVAHANASTAFNPGWDSAKGVGRKLEALSLIATEGVRLPTDGSSVGAKEGILGGMIKRKNDFIGDLNDRVAQWDSRLEIRRNTLERQFTALETALSSMQQQSSWLAGQINSLPS</sequence>
<feature type="domain" description="Flagellar hook-associated protein 2 N-terminal" evidence="6">
    <location>
        <begin position="10"/>
        <end position="105"/>
    </location>
</feature>
<evidence type="ECO:0000256" key="5">
    <source>
        <dbReference type="RuleBase" id="RU362066"/>
    </source>
</evidence>
<dbReference type="InterPro" id="IPR040026">
    <property type="entry name" value="FliD"/>
</dbReference>
<accession>A0A8J3B437</accession>
<proteinExistence type="inferred from homology"/>
<dbReference type="Pfam" id="PF02465">
    <property type="entry name" value="FliD_N"/>
    <property type="match status" value="1"/>
</dbReference>
<dbReference type="GO" id="GO:0005576">
    <property type="term" value="C:extracellular region"/>
    <property type="evidence" value="ECO:0007669"/>
    <property type="project" value="UniProtKB-SubCell"/>
</dbReference>
<keyword evidence="8" id="KW-0282">Flagellum</keyword>
<comment type="function">
    <text evidence="5">Required for morphogenesis and for the elongation of the flagellar filament by facilitating polymerization of the flagellin monomers at the tip of growing filament. Forms a capping structure, which prevents flagellin subunits (transported through the central channel of the flagellum) from leaking out without polymerization at the distal end.</text>
</comment>
<comment type="subunit">
    <text evidence="2 5">Homopentamer.</text>
</comment>
<evidence type="ECO:0000256" key="2">
    <source>
        <dbReference type="ARBA" id="ARBA00011255"/>
    </source>
</evidence>
<keyword evidence="3" id="KW-0175">Coiled coil</keyword>
<dbReference type="InterPro" id="IPR003481">
    <property type="entry name" value="FliD_N"/>
</dbReference>
<dbReference type="PANTHER" id="PTHR30288">
    <property type="entry name" value="FLAGELLAR CAP/ASSEMBLY PROTEIN FLID"/>
    <property type="match status" value="1"/>
</dbReference>
<keyword evidence="9" id="KW-1185">Reference proteome</keyword>
<evidence type="ECO:0000256" key="4">
    <source>
        <dbReference type="ARBA" id="ARBA00023143"/>
    </source>
</evidence>
<evidence type="ECO:0000313" key="9">
    <source>
        <dbReference type="Proteomes" id="UP000649739"/>
    </source>
</evidence>
<dbReference type="GO" id="GO:0009424">
    <property type="term" value="C:bacterial-type flagellum hook"/>
    <property type="evidence" value="ECO:0007669"/>
    <property type="project" value="UniProtKB-UniRule"/>
</dbReference>
<dbReference type="RefSeq" id="WP_189168888.1">
    <property type="nucleotide sequence ID" value="NZ_BMQB01000002.1"/>
</dbReference>
<evidence type="ECO:0000313" key="8">
    <source>
        <dbReference type="EMBL" id="GGJ82582.1"/>
    </source>
</evidence>
<dbReference type="InterPro" id="IPR010809">
    <property type="entry name" value="FliD_C"/>
</dbReference>
<dbReference type="PANTHER" id="PTHR30288:SF0">
    <property type="entry name" value="FLAGELLAR HOOK-ASSOCIATED PROTEIN 2"/>
    <property type="match status" value="1"/>
</dbReference>
<evidence type="ECO:0000259" key="6">
    <source>
        <dbReference type="Pfam" id="PF02465"/>
    </source>
</evidence>
<feature type="domain" description="Flagellar hook-associated protein 2 C-terminal" evidence="7">
    <location>
        <begin position="219"/>
        <end position="474"/>
    </location>
</feature>
<dbReference type="AlphaFoldDB" id="A0A8J3B437"/>
<reference evidence="8" key="1">
    <citation type="journal article" date="2014" name="Int. J. Syst. Evol. Microbiol.">
        <title>Complete genome sequence of Corynebacterium casei LMG S-19264T (=DSM 44701T), isolated from a smear-ripened cheese.</title>
        <authorList>
            <consortium name="US DOE Joint Genome Institute (JGI-PGF)"/>
            <person name="Walter F."/>
            <person name="Albersmeier A."/>
            <person name="Kalinowski J."/>
            <person name="Ruckert C."/>
        </authorList>
    </citation>
    <scope>NUCLEOTIDE SEQUENCE</scope>
    <source>
        <strain evidence="8">JCM 3090</strain>
    </source>
</reference>
<organism evidence="8 9">
    <name type="scientific">Pilimelia anulata</name>
    <dbReference type="NCBI Taxonomy" id="53371"/>
    <lineage>
        <taxon>Bacteria</taxon>
        <taxon>Bacillati</taxon>
        <taxon>Actinomycetota</taxon>
        <taxon>Actinomycetes</taxon>
        <taxon>Micromonosporales</taxon>
        <taxon>Micromonosporaceae</taxon>
        <taxon>Pilimelia</taxon>
    </lineage>
</organism>
<name>A0A8J3B437_9ACTN</name>
<comment type="caution">
    <text evidence="8">The sequence shown here is derived from an EMBL/GenBank/DDBJ whole genome shotgun (WGS) entry which is preliminary data.</text>
</comment>
<evidence type="ECO:0000256" key="3">
    <source>
        <dbReference type="ARBA" id="ARBA00023054"/>
    </source>
</evidence>
<dbReference type="Pfam" id="PF07195">
    <property type="entry name" value="FliD_C"/>
    <property type="match status" value="1"/>
</dbReference>
<gene>
    <name evidence="8" type="primary">fliD</name>
    <name evidence="8" type="ORF">GCM10010123_10300</name>
</gene>
<dbReference type="EMBL" id="BMQB01000002">
    <property type="protein sequence ID" value="GGJ82582.1"/>
    <property type="molecule type" value="Genomic_DNA"/>
</dbReference>
<keyword evidence="8" id="KW-0969">Cilium</keyword>
<dbReference type="GO" id="GO:0007155">
    <property type="term" value="P:cell adhesion"/>
    <property type="evidence" value="ECO:0007669"/>
    <property type="project" value="InterPro"/>
</dbReference>
<reference evidence="8" key="2">
    <citation type="submission" date="2020-09" db="EMBL/GenBank/DDBJ databases">
        <authorList>
            <person name="Sun Q."/>
            <person name="Ohkuma M."/>
        </authorList>
    </citation>
    <scope>NUCLEOTIDE SEQUENCE</scope>
    <source>
        <strain evidence="8">JCM 3090</strain>
    </source>
</reference>
<keyword evidence="5" id="KW-0964">Secreted</keyword>
<keyword evidence="4 5" id="KW-0975">Bacterial flagellum</keyword>
<keyword evidence="8" id="KW-0966">Cell projection</keyword>
<dbReference type="Proteomes" id="UP000649739">
    <property type="component" value="Unassembled WGS sequence"/>
</dbReference>
<protein>
    <recommendedName>
        <fullName evidence="5">Flagellar hook-associated protein 2</fullName>
        <shortName evidence="5">HAP2</shortName>
    </recommendedName>
    <alternativeName>
        <fullName evidence="5">Flagellar cap protein</fullName>
    </alternativeName>
</protein>
<dbReference type="GO" id="GO:0071973">
    <property type="term" value="P:bacterial-type flagellum-dependent cell motility"/>
    <property type="evidence" value="ECO:0007669"/>
    <property type="project" value="TreeGrafter"/>
</dbReference>
<comment type="subcellular location">
    <subcellularLocation>
        <location evidence="5">Secreted</location>
    </subcellularLocation>
    <subcellularLocation>
        <location evidence="5">Bacterial flagellum</location>
    </subcellularLocation>
</comment>